<evidence type="ECO:0000313" key="2">
    <source>
        <dbReference type="Proteomes" id="UP000494163"/>
    </source>
</evidence>
<proteinExistence type="predicted"/>
<dbReference type="OrthoDB" id="8056520at2759"/>
<evidence type="ECO:0000313" key="1">
    <source>
        <dbReference type="EMBL" id="ALC46087.1"/>
    </source>
</evidence>
<dbReference type="AlphaFoldDB" id="A0A0M4F3D1"/>
<keyword evidence="2" id="KW-1185">Reference proteome</keyword>
<name>A0A0M4F3D1_DROBS</name>
<gene>
    <name evidence="1" type="ORF">Dbus_chr3Rg837</name>
</gene>
<sequence>QLKQLKKLYEDVYAYPPKQPAPKTKYIACGKHPFYDDEKQSYQPCWKVPAGMTKAAQFGPCWDYAPASYKRYPLPAPCRGSVIPAHLLRPEFEHCETLYTRYDFQLEQCVHQQILHVERLFSKAEQTLTQAKELQIEKAKHMRYHAIRRRLLIGSSCGIKIYPQYLSQMAETRALCEFQKAHNVVNESNAKLTAAVMAIRDAMPELRSRMDKLDRSLKSPFALSLDKVLSTIQDLYNYFFEVMRKLVTWAQLLDAAQEHSVDDYLALLREERDFESFLYAGTEHCTCMRCSNKNPFDAHLPCWCPECTPRKPTVSLQLDNYICHKKIDAKLKSSDSGFIEEQSDTSLLMQEMEQAKLLEDDYD</sequence>
<organism evidence="1 2">
    <name type="scientific">Drosophila busckii</name>
    <name type="common">Fruit fly</name>
    <dbReference type="NCBI Taxonomy" id="30019"/>
    <lineage>
        <taxon>Eukaryota</taxon>
        <taxon>Metazoa</taxon>
        <taxon>Ecdysozoa</taxon>
        <taxon>Arthropoda</taxon>
        <taxon>Hexapoda</taxon>
        <taxon>Insecta</taxon>
        <taxon>Pterygota</taxon>
        <taxon>Neoptera</taxon>
        <taxon>Endopterygota</taxon>
        <taxon>Diptera</taxon>
        <taxon>Brachycera</taxon>
        <taxon>Muscomorpha</taxon>
        <taxon>Ephydroidea</taxon>
        <taxon>Drosophilidae</taxon>
        <taxon>Drosophila</taxon>
    </lineage>
</organism>
<protein>
    <submittedName>
        <fullName evidence="1">CG13843</fullName>
    </submittedName>
</protein>
<dbReference type="OMA" id="LCEFQKA"/>
<accession>A0A0M4F3D1</accession>
<feature type="non-terminal residue" evidence="1">
    <location>
        <position position="1"/>
    </location>
</feature>
<reference evidence="1 2" key="1">
    <citation type="submission" date="2015-08" db="EMBL/GenBank/DDBJ databases">
        <title>Ancestral chromatin configuration constrains chromatin evolution on differentiating sex chromosomes in Drosophila.</title>
        <authorList>
            <person name="Zhou Q."/>
            <person name="Bachtrog D."/>
        </authorList>
    </citation>
    <scope>NUCLEOTIDE SEQUENCE [LARGE SCALE GENOMIC DNA]</scope>
    <source>
        <tissue evidence="1">Whole larvae</tissue>
    </source>
</reference>
<dbReference type="EMBL" id="CP012526">
    <property type="protein sequence ID" value="ALC46087.1"/>
    <property type="molecule type" value="Genomic_DNA"/>
</dbReference>
<dbReference type="Proteomes" id="UP000494163">
    <property type="component" value="Chromosome 3R"/>
</dbReference>